<dbReference type="InterPro" id="IPR001680">
    <property type="entry name" value="WD40_rpt"/>
</dbReference>
<feature type="compositionally biased region" description="Low complexity" evidence="4">
    <location>
        <begin position="245"/>
        <end position="266"/>
    </location>
</feature>
<evidence type="ECO:0000256" key="1">
    <source>
        <dbReference type="ARBA" id="ARBA00022574"/>
    </source>
</evidence>
<dbReference type="Proteomes" id="UP000239563">
    <property type="component" value="Chromosome I"/>
</dbReference>
<feature type="repeat" description="WD" evidence="3">
    <location>
        <begin position="599"/>
        <end position="627"/>
    </location>
</feature>
<dbReference type="AlphaFoldDB" id="A0A2N8U7C6"/>
<reference evidence="5 6" key="1">
    <citation type="submission" date="2017-02" db="EMBL/GenBank/DDBJ databases">
        <authorList>
            <person name="Peterson S.W."/>
        </authorList>
    </citation>
    <scope>NUCLEOTIDE SEQUENCE [LARGE SCALE GENOMIC DNA]</scope>
    <source>
        <strain evidence="5 6">SRS1_H2-8</strain>
    </source>
</reference>
<dbReference type="PANTHER" id="PTHR14221">
    <property type="entry name" value="WD REPEAT DOMAIN 44"/>
    <property type="match status" value="1"/>
</dbReference>
<keyword evidence="1 3" id="KW-0853">WD repeat</keyword>
<dbReference type="EMBL" id="LT795054">
    <property type="protein sequence ID" value="SJX60578.1"/>
    <property type="molecule type" value="Genomic_DNA"/>
</dbReference>
<dbReference type="SUPFAM" id="SSF50978">
    <property type="entry name" value="WD40 repeat-like"/>
    <property type="match status" value="1"/>
</dbReference>
<feature type="compositionally biased region" description="Low complexity" evidence="4">
    <location>
        <begin position="52"/>
        <end position="63"/>
    </location>
</feature>
<gene>
    <name evidence="5" type="ORF">SRS1_11807</name>
</gene>
<dbReference type="Gene3D" id="2.130.10.10">
    <property type="entry name" value="YVTN repeat-like/Quinoprotein amine dehydrogenase"/>
    <property type="match status" value="1"/>
</dbReference>
<sequence>MLAIHEPTHLPPSMSSPKLGSVWRLGGGLFNLSGSPTIKPEPRRGRPQTAESSTPRNSTSPSSQFASWSELAHGPAPPNRTTTFSSISSASCSSCSRPGVKKVRSQDSIRSVTSPRPLDFEPSHLHSYSTVPVPRAIKTKLRSKSKANVEHDFDNVFLAQELHASSPSSSKRSPSLMRTDFSNKVGADKRSSLVARRSTSPHAVPRNPSSESVPLQNMSSDARSSAEHHDADWTQAQRGRIDRQLSSASYLTTTSTGTTSSSEAGEALPPRSPRLTAEPEAKPTKQSKRKTYALQFSLDGRYLAVAGSDHLIRVYEVISSPADRADEIELAQMHRQDEGCHKKMGSCPSQGICPSGRSHTKTDARAANAELAPVFKSTPVHVFAGHTGDVLDLSWSKNNFLLSCSSDKTARLWHPNRSDCLCTFTTSAIVSSVDFHPVDDRFFVTGGLDGKLRLWNISARRVQAINDVPGVITAVAFSASGASVCVGTHSGSVLTFACTETLTYVSAVTVKSAAAAKTTQASKITSIQPIKLDAAAASTGAAAAAASSAASAKPAPEYMTITSNDSRVRIYSIGTRRLIARFKAAHYMNRSSQIRATSSSDAQYIISGSEDASIHVWSITPSAPLLTNLLSGIKRNKSLLKPSPTAADAGDNSTCRSWHAGAGSVRCAVFAPAATAKLLGLAHDPLDEAGRIVVSTDDSNAVRVWRSDPLSRLF</sequence>
<keyword evidence="2" id="KW-0677">Repeat</keyword>
<feature type="region of interest" description="Disordered" evidence="4">
    <location>
        <begin position="164"/>
        <end position="289"/>
    </location>
</feature>
<dbReference type="SMART" id="SM00320">
    <property type="entry name" value="WD40"/>
    <property type="match status" value="6"/>
</dbReference>
<organism evidence="5 6">
    <name type="scientific">Sporisorium reilianum f. sp. reilianum</name>
    <dbReference type="NCBI Taxonomy" id="72559"/>
    <lineage>
        <taxon>Eukaryota</taxon>
        <taxon>Fungi</taxon>
        <taxon>Dikarya</taxon>
        <taxon>Basidiomycota</taxon>
        <taxon>Ustilaginomycotina</taxon>
        <taxon>Ustilaginomycetes</taxon>
        <taxon>Ustilaginales</taxon>
        <taxon>Ustilaginaceae</taxon>
        <taxon>Sporisorium</taxon>
    </lineage>
</organism>
<dbReference type="InterPro" id="IPR015943">
    <property type="entry name" value="WD40/YVTN_repeat-like_dom_sf"/>
</dbReference>
<evidence type="ECO:0000256" key="4">
    <source>
        <dbReference type="SAM" id="MobiDB-lite"/>
    </source>
</evidence>
<dbReference type="PROSITE" id="PS50082">
    <property type="entry name" value="WD_REPEATS_2"/>
    <property type="match status" value="3"/>
</dbReference>
<dbReference type="PROSITE" id="PS50294">
    <property type="entry name" value="WD_REPEATS_REGION"/>
    <property type="match status" value="1"/>
</dbReference>
<dbReference type="InterPro" id="IPR040324">
    <property type="entry name" value="WDR44/Dgr2"/>
</dbReference>
<protein>
    <recommendedName>
        <fullName evidence="7">WD repeat-containing protein 44</fullName>
    </recommendedName>
</protein>
<evidence type="ECO:0000313" key="5">
    <source>
        <dbReference type="EMBL" id="SJX60578.1"/>
    </source>
</evidence>
<evidence type="ECO:0000313" key="6">
    <source>
        <dbReference type="Proteomes" id="UP000239563"/>
    </source>
</evidence>
<feature type="compositionally biased region" description="Polar residues" evidence="4">
    <location>
        <begin position="197"/>
        <end position="223"/>
    </location>
</feature>
<feature type="repeat" description="WD" evidence="3">
    <location>
        <begin position="383"/>
        <end position="423"/>
    </location>
</feature>
<name>A0A2N8U7C6_9BASI</name>
<feature type="region of interest" description="Disordered" evidence="4">
    <location>
        <begin position="31"/>
        <end position="126"/>
    </location>
</feature>
<proteinExistence type="predicted"/>
<dbReference type="Pfam" id="PF00400">
    <property type="entry name" value="WD40"/>
    <property type="match status" value="4"/>
</dbReference>
<feature type="repeat" description="WD" evidence="3">
    <location>
        <begin position="430"/>
        <end position="465"/>
    </location>
</feature>
<feature type="compositionally biased region" description="Low complexity" evidence="4">
    <location>
        <begin position="85"/>
        <end position="96"/>
    </location>
</feature>
<dbReference type="PANTHER" id="PTHR14221:SF0">
    <property type="entry name" value="WD REPEAT-CONTAINING PROTEIN 44"/>
    <property type="match status" value="1"/>
</dbReference>
<accession>A0A2N8U7C6</accession>
<evidence type="ECO:0000256" key="2">
    <source>
        <dbReference type="ARBA" id="ARBA00022737"/>
    </source>
</evidence>
<evidence type="ECO:0000256" key="3">
    <source>
        <dbReference type="PROSITE-ProRule" id="PRU00221"/>
    </source>
</evidence>
<dbReference type="InterPro" id="IPR036322">
    <property type="entry name" value="WD40_repeat_dom_sf"/>
</dbReference>
<feature type="compositionally biased region" description="Low complexity" evidence="4">
    <location>
        <begin position="165"/>
        <end position="175"/>
    </location>
</feature>
<evidence type="ECO:0008006" key="7">
    <source>
        <dbReference type="Google" id="ProtNLM"/>
    </source>
</evidence>